<dbReference type="RefSeq" id="WP_202784534.1">
    <property type="nucleotide sequence ID" value="NZ_CAHJWF010000412.1"/>
</dbReference>
<gene>
    <name evidence="1" type="ORF">AZO1586I_1828</name>
</gene>
<dbReference type="Proteomes" id="UP000626656">
    <property type="component" value="Unassembled WGS sequence"/>
</dbReference>
<protein>
    <submittedName>
        <fullName evidence="1">Uncharacterized protein</fullName>
    </submittedName>
</protein>
<reference evidence="1 2" key="1">
    <citation type="submission" date="2020-05" db="EMBL/GenBank/DDBJ databases">
        <authorList>
            <person name="Petersen J."/>
            <person name="Sayavedra L."/>
        </authorList>
    </citation>
    <scope>NUCLEOTIDE SEQUENCE [LARGE SCALE GENOMIC DNA]</scope>
    <source>
        <strain evidence="1">B azoricus SOX ET2 1586I</strain>
    </source>
</reference>
<evidence type="ECO:0000313" key="1">
    <source>
        <dbReference type="EMBL" id="CAB5507379.1"/>
    </source>
</evidence>
<organism evidence="1 2">
    <name type="scientific">Bathymodiolus thermophilus thioautotrophic gill symbiont</name>
    <dbReference type="NCBI Taxonomy" id="2360"/>
    <lineage>
        <taxon>Bacteria</taxon>
        <taxon>Pseudomonadati</taxon>
        <taxon>Pseudomonadota</taxon>
        <taxon>Gammaproteobacteria</taxon>
        <taxon>sulfur-oxidizing symbionts</taxon>
    </lineage>
</organism>
<sequence>NTTKAFDEKESDYWSDSQKDSNFKIKQTKAFDEKESDYWSDSQKDSNFKIKQTKAFDEKESDYWSDSFSLVHRKDNGYSVTEGSKL</sequence>
<dbReference type="EMBL" id="CAHJWF010000412">
    <property type="protein sequence ID" value="CAB5507379.1"/>
    <property type="molecule type" value="Genomic_DNA"/>
</dbReference>
<comment type="caution">
    <text evidence="1">The sequence shown here is derived from an EMBL/GenBank/DDBJ whole genome shotgun (WGS) entry which is preliminary data.</text>
</comment>
<accession>A0ABM8M9U9</accession>
<evidence type="ECO:0000313" key="2">
    <source>
        <dbReference type="Proteomes" id="UP000626656"/>
    </source>
</evidence>
<proteinExistence type="predicted"/>
<feature type="non-terminal residue" evidence="1">
    <location>
        <position position="1"/>
    </location>
</feature>
<name>A0ABM8M9U9_9GAMM</name>
<keyword evidence="2" id="KW-1185">Reference proteome</keyword>